<dbReference type="PANTHER" id="PTHR43877">
    <property type="entry name" value="AMINOALKYLPHOSPHONATE N-ACETYLTRANSFERASE-RELATED-RELATED"/>
    <property type="match status" value="1"/>
</dbReference>
<dbReference type="PROSITE" id="PS51186">
    <property type="entry name" value="GNAT"/>
    <property type="match status" value="1"/>
</dbReference>
<feature type="domain" description="N-acetyltransferase" evidence="3">
    <location>
        <begin position="2"/>
        <end position="170"/>
    </location>
</feature>
<dbReference type="AlphaFoldDB" id="A0A212KCJ4"/>
<dbReference type="Gene3D" id="3.40.630.30">
    <property type="match status" value="1"/>
</dbReference>
<accession>A0A212KCJ4</accession>
<organism evidence="4">
    <name type="scientific">uncultured Eubacteriales bacterium</name>
    <dbReference type="NCBI Taxonomy" id="172733"/>
    <lineage>
        <taxon>Bacteria</taxon>
        <taxon>Bacillati</taxon>
        <taxon>Bacillota</taxon>
        <taxon>Clostridia</taxon>
        <taxon>Eubacteriales</taxon>
        <taxon>environmental samples</taxon>
    </lineage>
</organism>
<dbReference type="PANTHER" id="PTHR43877:SF2">
    <property type="entry name" value="AMINOALKYLPHOSPHONATE N-ACETYLTRANSFERASE-RELATED"/>
    <property type="match status" value="1"/>
</dbReference>
<protein>
    <submittedName>
        <fullName evidence="4">Acetyltransferase, GNAT family</fullName>
    </submittedName>
</protein>
<reference evidence="4" key="1">
    <citation type="submission" date="2016-04" db="EMBL/GenBank/DDBJ databases">
        <authorList>
            <person name="Evans L.H."/>
            <person name="Alamgir A."/>
            <person name="Owens N."/>
            <person name="Weber N.D."/>
            <person name="Virtaneva K."/>
            <person name="Barbian K."/>
            <person name="Babar A."/>
            <person name="Rosenke K."/>
        </authorList>
    </citation>
    <scope>NUCLEOTIDE SEQUENCE</scope>
    <source>
        <strain evidence="4">86</strain>
    </source>
</reference>
<dbReference type="SUPFAM" id="SSF55729">
    <property type="entry name" value="Acyl-CoA N-acyltransferases (Nat)"/>
    <property type="match status" value="1"/>
</dbReference>
<dbReference type="InterPro" id="IPR016181">
    <property type="entry name" value="Acyl_CoA_acyltransferase"/>
</dbReference>
<dbReference type="CDD" id="cd04301">
    <property type="entry name" value="NAT_SF"/>
    <property type="match status" value="1"/>
</dbReference>
<keyword evidence="2" id="KW-0012">Acyltransferase</keyword>
<keyword evidence="1 4" id="KW-0808">Transferase</keyword>
<dbReference type="Pfam" id="PF00583">
    <property type="entry name" value="Acetyltransf_1"/>
    <property type="match status" value="1"/>
</dbReference>
<dbReference type="InterPro" id="IPR000182">
    <property type="entry name" value="GNAT_dom"/>
</dbReference>
<evidence type="ECO:0000259" key="3">
    <source>
        <dbReference type="PROSITE" id="PS51186"/>
    </source>
</evidence>
<evidence type="ECO:0000256" key="1">
    <source>
        <dbReference type="ARBA" id="ARBA00022679"/>
    </source>
</evidence>
<dbReference type="InterPro" id="IPR050832">
    <property type="entry name" value="Bact_Acetyltransf"/>
</dbReference>
<dbReference type="GO" id="GO:0016747">
    <property type="term" value="F:acyltransferase activity, transferring groups other than amino-acyl groups"/>
    <property type="evidence" value="ECO:0007669"/>
    <property type="project" value="InterPro"/>
</dbReference>
<dbReference type="EMBL" id="FLUN01000001">
    <property type="protein sequence ID" value="SBW09396.1"/>
    <property type="molecule type" value="Genomic_DNA"/>
</dbReference>
<proteinExistence type="predicted"/>
<evidence type="ECO:0000256" key="2">
    <source>
        <dbReference type="ARBA" id="ARBA00023315"/>
    </source>
</evidence>
<sequence length="170" mass="18674">MPKIRPAKAGDLDEIWALVGRAVVHMNALGNPQWGSDYPTRQHYADDIAQGELYAVVDGAGAILGVACLNTDQAPEYASLLWRVPGPAIAVHRMAVDPAAQRQGVASTLFAFAEELARARGIPAVHADTYEKNDRMQALFLGRGYEKMGEVYFERPSRPLGYPCFEKLFL</sequence>
<name>A0A212KCJ4_9FIRM</name>
<evidence type="ECO:0000313" key="4">
    <source>
        <dbReference type="EMBL" id="SBW09396.1"/>
    </source>
</evidence>
<gene>
    <name evidence="4" type="ORF">KL86CLO1_12647</name>
</gene>